<accession>A0A0M7AZY4</accession>
<evidence type="ECO:0000313" key="2">
    <source>
        <dbReference type="EMBL" id="CTQ69113.1"/>
    </source>
</evidence>
<keyword evidence="3" id="KW-1185">Reference proteome</keyword>
<dbReference type="Proteomes" id="UP000049983">
    <property type="component" value="Unassembled WGS sequence"/>
</dbReference>
<feature type="region of interest" description="Disordered" evidence="1">
    <location>
        <begin position="22"/>
        <end position="88"/>
    </location>
</feature>
<dbReference type="STRING" id="311410.LA5095_06066"/>
<protein>
    <submittedName>
        <fullName evidence="2">Uncharacterized protein</fullName>
    </submittedName>
</protein>
<proteinExistence type="predicted"/>
<organism evidence="2 3">
    <name type="scientific">Roseibium album</name>
    <dbReference type="NCBI Taxonomy" id="311410"/>
    <lineage>
        <taxon>Bacteria</taxon>
        <taxon>Pseudomonadati</taxon>
        <taxon>Pseudomonadota</taxon>
        <taxon>Alphaproteobacteria</taxon>
        <taxon>Hyphomicrobiales</taxon>
        <taxon>Stappiaceae</taxon>
        <taxon>Roseibium</taxon>
    </lineage>
</organism>
<name>A0A0M7AZY4_9HYPH</name>
<evidence type="ECO:0000313" key="3">
    <source>
        <dbReference type="Proteomes" id="UP000049983"/>
    </source>
</evidence>
<dbReference type="AlphaFoldDB" id="A0A0M7AZY4"/>
<gene>
    <name evidence="2" type="ORF">LA5096_02028</name>
</gene>
<feature type="compositionally biased region" description="Basic and acidic residues" evidence="1">
    <location>
        <begin position="53"/>
        <end position="63"/>
    </location>
</feature>
<sequence length="112" mass="12040">MQDHSACFGRIRGLSAISPVVTGKQGDVASVRTEPEGKAQPRRKSPSGYVADQKSRDTDREAHVSVTSQEPREANCNPSKQSVCSPRPGINIKPVIPGWVFSQRVSAVAVGR</sequence>
<evidence type="ECO:0000256" key="1">
    <source>
        <dbReference type="SAM" id="MobiDB-lite"/>
    </source>
</evidence>
<reference evidence="3" key="1">
    <citation type="submission" date="2015-07" db="EMBL/GenBank/DDBJ databases">
        <authorList>
            <person name="Rodrigo-Torres Lidia"/>
            <person name="Arahal R.David."/>
        </authorList>
    </citation>
    <scope>NUCLEOTIDE SEQUENCE [LARGE SCALE GENOMIC DNA]</scope>
    <source>
        <strain evidence="3">CECT 5096</strain>
    </source>
</reference>
<dbReference type="EMBL" id="CXWC01000005">
    <property type="protein sequence ID" value="CTQ69113.1"/>
    <property type="molecule type" value="Genomic_DNA"/>
</dbReference>